<dbReference type="PANTHER" id="PTHR46640:SF1">
    <property type="entry name" value="FUNGAL LIPASE-LIKE DOMAIN-CONTAINING PROTEIN-RELATED"/>
    <property type="match status" value="1"/>
</dbReference>
<dbReference type="InterPro" id="IPR051299">
    <property type="entry name" value="AB_hydrolase_lip/est"/>
</dbReference>
<dbReference type="InterPro" id="IPR002921">
    <property type="entry name" value="Fungal_lipase-type"/>
</dbReference>
<evidence type="ECO:0000313" key="7">
    <source>
        <dbReference type="RefSeq" id="XP_030982770.1"/>
    </source>
</evidence>
<accession>A0A6P8B6J0</accession>
<feature type="domain" description="Fungal lipase-type" evidence="4">
    <location>
        <begin position="111"/>
        <end position="242"/>
    </location>
</feature>
<reference evidence="7" key="3">
    <citation type="submission" date="2025-08" db="UniProtKB">
        <authorList>
            <consortium name="RefSeq"/>
        </authorList>
    </citation>
    <scope>IDENTIFICATION</scope>
    <source>
        <strain evidence="7">NI907</strain>
    </source>
</reference>
<dbReference type="Pfam" id="PF03893">
    <property type="entry name" value="Lipase3_N"/>
    <property type="match status" value="1"/>
</dbReference>
<evidence type="ECO:0000259" key="5">
    <source>
        <dbReference type="Pfam" id="PF03893"/>
    </source>
</evidence>
<reference evidence="7" key="2">
    <citation type="submission" date="2019-10" db="EMBL/GenBank/DDBJ databases">
        <authorList>
            <consortium name="NCBI Genome Project"/>
        </authorList>
    </citation>
    <scope>NUCLEOTIDE SEQUENCE</scope>
    <source>
        <strain evidence="7">NI907</strain>
    </source>
</reference>
<dbReference type="GO" id="GO:0016042">
    <property type="term" value="P:lipid catabolic process"/>
    <property type="evidence" value="ECO:0007669"/>
    <property type="project" value="InterPro"/>
</dbReference>
<feature type="chain" id="PRO_5028051385" description="Fungal lipase-like domain-containing protein" evidence="3">
    <location>
        <begin position="19"/>
        <end position="348"/>
    </location>
</feature>
<dbReference type="Pfam" id="PF01764">
    <property type="entry name" value="Lipase_3"/>
    <property type="match status" value="1"/>
</dbReference>
<keyword evidence="6" id="KW-1185">Reference proteome</keyword>
<dbReference type="OrthoDB" id="426718at2759"/>
<dbReference type="CDD" id="cd00519">
    <property type="entry name" value="Lipase_3"/>
    <property type="match status" value="1"/>
</dbReference>
<evidence type="ECO:0000256" key="3">
    <source>
        <dbReference type="SAM" id="SignalP"/>
    </source>
</evidence>
<dbReference type="InterPro" id="IPR029058">
    <property type="entry name" value="AB_hydrolase_fold"/>
</dbReference>
<protein>
    <recommendedName>
        <fullName evidence="8">Fungal lipase-like domain-containing protein</fullName>
    </recommendedName>
</protein>
<name>A0A6P8B6J0_PYRGI</name>
<evidence type="ECO:0008006" key="8">
    <source>
        <dbReference type="Google" id="ProtNLM"/>
    </source>
</evidence>
<sequence length="348" mass="37679">MRFPSVFAFLATALTCSASVIPSGYAYTKTVQGRAVTVTEGDLDNFAFYAQYSAASYCNDAATSGANVTCSNDGCPAVEANGAQILRSLNQDTSTNIAGYLALDSKRKNIVLALRGSTSVRNWITNLTFIWSSCSFVTDCKLHTGFAKAWSQIQTDVLATIASAKAQNPDYTVVVTGHSLGGAVATIAGVYLRQAGYPVEVYTYGSPRVGNQEFVQWEATQTGNVEYRVTHIDDPVPRLPPIFLGYRHVTPEYWLNGGSSSTINYTVADIKVCEGFANINCNGGSLGLDTDAHLYYLTNMLACGSDKLVFRRDDANSISDAELEQRLNLYAQMDREFVNALEANNTIA</sequence>
<dbReference type="InterPro" id="IPR005592">
    <property type="entry name" value="Mono/diacylglycerol_lipase_N"/>
</dbReference>
<keyword evidence="1 3" id="KW-0732">Signal</keyword>
<dbReference type="Gene3D" id="3.40.50.1820">
    <property type="entry name" value="alpha/beta hydrolase"/>
    <property type="match status" value="1"/>
</dbReference>
<dbReference type="GO" id="GO:0016787">
    <property type="term" value="F:hydrolase activity"/>
    <property type="evidence" value="ECO:0007669"/>
    <property type="project" value="UniProtKB-KW"/>
</dbReference>
<proteinExistence type="predicted"/>
<dbReference type="RefSeq" id="XP_030982770.1">
    <property type="nucleotide sequence ID" value="XM_031126136.1"/>
</dbReference>
<dbReference type="AlphaFoldDB" id="A0A6P8B6J0"/>
<evidence type="ECO:0000256" key="2">
    <source>
        <dbReference type="ARBA" id="ARBA00022801"/>
    </source>
</evidence>
<feature type="domain" description="Mono-/di-acylglycerol lipase N-terminal" evidence="5">
    <location>
        <begin position="14"/>
        <end position="86"/>
    </location>
</feature>
<evidence type="ECO:0000256" key="1">
    <source>
        <dbReference type="ARBA" id="ARBA00022729"/>
    </source>
</evidence>
<gene>
    <name evidence="7" type="ORF">PgNI_06107</name>
</gene>
<evidence type="ECO:0000313" key="6">
    <source>
        <dbReference type="Proteomes" id="UP000515153"/>
    </source>
</evidence>
<reference evidence="6 7" key="1">
    <citation type="journal article" date="2019" name="Mol. Biol. Evol.">
        <title>Blast fungal genomes show frequent chromosomal changes, gene gains and losses, and effector gene turnover.</title>
        <authorList>
            <person name="Gomez Luciano L.B."/>
            <person name="Jason Tsai I."/>
            <person name="Chuma I."/>
            <person name="Tosa Y."/>
            <person name="Chen Y.H."/>
            <person name="Li J.Y."/>
            <person name="Li M.Y."/>
            <person name="Jade Lu M.Y."/>
            <person name="Nakayashiki H."/>
            <person name="Li W.H."/>
        </authorList>
    </citation>
    <scope>NUCLEOTIDE SEQUENCE [LARGE SCALE GENOMIC DNA]</scope>
    <source>
        <strain evidence="6 7">NI907</strain>
    </source>
</reference>
<feature type="signal peptide" evidence="3">
    <location>
        <begin position="1"/>
        <end position="18"/>
    </location>
</feature>
<dbReference type="KEGG" id="pgri:PgNI_06107"/>
<dbReference type="Proteomes" id="UP000515153">
    <property type="component" value="Chromosome I"/>
</dbReference>
<evidence type="ECO:0000259" key="4">
    <source>
        <dbReference type="Pfam" id="PF01764"/>
    </source>
</evidence>
<dbReference type="SUPFAM" id="SSF53474">
    <property type="entry name" value="alpha/beta-Hydrolases"/>
    <property type="match status" value="1"/>
</dbReference>
<dbReference type="PANTHER" id="PTHR46640">
    <property type="entry name" value="TRIACYLGLYCEROL LIPASE, PUTATIVE (AFU_ORTHOLOGUE AFUA_6G06510)-RELATED"/>
    <property type="match status" value="1"/>
</dbReference>
<keyword evidence="2" id="KW-0378">Hydrolase</keyword>
<organism evidence="6 7">
    <name type="scientific">Pyricularia grisea</name>
    <name type="common">Crabgrass-specific blast fungus</name>
    <name type="synonym">Magnaporthe grisea</name>
    <dbReference type="NCBI Taxonomy" id="148305"/>
    <lineage>
        <taxon>Eukaryota</taxon>
        <taxon>Fungi</taxon>
        <taxon>Dikarya</taxon>
        <taxon>Ascomycota</taxon>
        <taxon>Pezizomycotina</taxon>
        <taxon>Sordariomycetes</taxon>
        <taxon>Sordariomycetidae</taxon>
        <taxon>Magnaporthales</taxon>
        <taxon>Pyriculariaceae</taxon>
        <taxon>Pyricularia</taxon>
    </lineage>
</organism>
<dbReference type="GeneID" id="41961045"/>